<dbReference type="Gene3D" id="3.10.20.30">
    <property type="match status" value="1"/>
</dbReference>
<dbReference type="HOGENOM" id="CLU_2327723_0_0_0"/>
<protein>
    <recommendedName>
        <fullName evidence="3">ThiamineS protein</fullName>
    </recommendedName>
</protein>
<dbReference type="eggNOG" id="COG1977">
    <property type="taxonomic scope" value="Bacteria"/>
</dbReference>
<reference evidence="2" key="1">
    <citation type="journal article" date="2011" name="BMC Genomics">
        <title>Complete genome sequence of the filamentous anoxygenic phototrophic bacterium Chloroflexus aurantiacus.</title>
        <authorList>
            <person name="Tang K.H."/>
            <person name="Barry K."/>
            <person name="Chertkov O."/>
            <person name="Dalin E."/>
            <person name="Han C.S."/>
            <person name="Hauser L.J."/>
            <person name="Honchak B.M."/>
            <person name="Karbach L.E."/>
            <person name="Land M.L."/>
            <person name="Lapidus A."/>
            <person name="Larimer F.W."/>
            <person name="Mikhailova N."/>
            <person name="Pitluck S."/>
            <person name="Pierson B.K."/>
            <person name="Blankenship R.E."/>
        </authorList>
    </citation>
    <scope>NUCLEOTIDE SEQUENCE [LARGE SCALE GENOMIC DNA]</scope>
    <source>
        <strain evidence="2">ATCC 29366 / DSM 635 / J-10-fl</strain>
    </source>
</reference>
<dbReference type="CDD" id="cd17040">
    <property type="entry name" value="Ubl_MoaD_like"/>
    <property type="match status" value="1"/>
</dbReference>
<dbReference type="KEGG" id="cau:Caur_2582"/>
<dbReference type="EnsemblBacteria" id="ABY35788">
    <property type="protein sequence ID" value="ABY35788"/>
    <property type="gene ID" value="Caur_2582"/>
</dbReference>
<dbReference type="EMBL" id="CP000909">
    <property type="protein sequence ID" value="ABY35788.1"/>
    <property type="molecule type" value="Genomic_DNA"/>
</dbReference>
<dbReference type="STRING" id="324602.Caur_2582"/>
<dbReference type="InterPro" id="IPR012675">
    <property type="entry name" value="Beta-grasp_dom_sf"/>
</dbReference>
<dbReference type="AlphaFoldDB" id="A9WIR1"/>
<evidence type="ECO:0008006" key="3">
    <source>
        <dbReference type="Google" id="ProtNLM"/>
    </source>
</evidence>
<dbReference type="PATRIC" id="fig|324602.8.peg.2909"/>
<organism evidence="1 2">
    <name type="scientific">Chloroflexus aurantiacus (strain ATCC 29366 / DSM 635 / J-10-fl)</name>
    <dbReference type="NCBI Taxonomy" id="324602"/>
    <lineage>
        <taxon>Bacteria</taxon>
        <taxon>Bacillati</taxon>
        <taxon>Chloroflexota</taxon>
        <taxon>Chloroflexia</taxon>
        <taxon>Chloroflexales</taxon>
        <taxon>Chloroflexineae</taxon>
        <taxon>Chloroflexaceae</taxon>
        <taxon>Chloroflexus</taxon>
    </lineage>
</organism>
<dbReference type="InParanoid" id="A9WIR1"/>
<name>A9WIR1_CHLAA</name>
<sequence length="98" mass="10949">MIRIILPYHLSNLARIDREIQIEVTGPVTQRSLLDALERTYPALRGTIRDHVTKQRRPFIRFFACGQDLSHLSPDIPLPDEVISGAEPFLVVGAMAGG</sequence>
<proteinExistence type="predicted"/>
<keyword evidence="2" id="KW-1185">Reference proteome</keyword>
<dbReference type="RefSeq" id="WP_012258441.1">
    <property type="nucleotide sequence ID" value="NC_010175.1"/>
</dbReference>
<evidence type="ECO:0000313" key="1">
    <source>
        <dbReference type="EMBL" id="ABY35788.1"/>
    </source>
</evidence>
<gene>
    <name evidence="1" type="ordered locus">Caur_2582</name>
</gene>
<accession>A9WIR1</accession>
<evidence type="ECO:0000313" key="2">
    <source>
        <dbReference type="Proteomes" id="UP000002008"/>
    </source>
</evidence>
<dbReference type="Proteomes" id="UP000002008">
    <property type="component" value="Chromosome"/>
</dbReference>